<sequence>MRRDEPLSRAPGRLCAILAIELYLNAFLLVDGTPPEQVRSHFHNLAARAEKAIDSGLILRKRTAEHLRKMTETREYLISRYGPEMTSTLSELNRLMATLEEVSKKTSIRIGLVPHGAPKDNWPENRDG</sequence>
<dbReference type="RefSeq" id="WP_085893177.1">
    <property type="nucleotide sequence ID" value="NZ_FWFL01000008.1"/>
</dbReference>
<organism evidence="1 2">
    <name type="scientific">Roseovarius litorisediminis</name>
    <dbReference type="NCBI Taxonomy" id="1312363"/>
    <lineage>
        <taxon>Bacteria</taxon>
        <taxon>Pseudomonadati</taxon>
        <taxon>Pseudomonadota</taxon>
        <taxon>Alphaproteobacteria</taxon>
        <taxon>Rhodobacterales</taxon>
        <taxon>Roseobacteraceae</taxon>
        <taxon>Roseovarius</taxon>
    </lineage>
</organism>
<dbReference type="AlphaFoldDB" id="A0A1Y5T9A7"/>
<reference evidence="1 2" key="1">
    <citation type="submission" date="2017-03" db="EMBL/GenBank/DDBJ databases">
        <authorList>
            <person name="Afonso C.L."/>
            <person name="Miller P.J."/>
            <person name="Scott M.A."/>
            <person name="Spackman E."/>
            <person name="Goraichik I."/>
            <person name="Dimitrov K.M."/>
            <person name="Suarez D.L."/>
            <person name="Swayne D.E."/>
        </authorList>
    </citation>
    <scope>NUCLEOTIDE SEQUENCE [LARGE SCALE GENOMIC DNA]</scope>
    <source>
        <strain evidence="1 2">CECT 8287</strain>
    </source>
</reference>
<proteinExistence type="predicted"/>
<name>A0A1Y5T9A7_9RHOB</name>
<evidence type="ECO:0000313" key="2">
    <source>
        <dbReference type="Proteomes" id="UP000193827"/>
    </source>
</evidence>
<protein>
    <submittedName>
        <fullName evidence="1">Uncharacterized protein</fullName>
    </submittedName>
</protein>
<evidence type="ECO:0000313" key="1">
    <source>
        <dbReference type="EMBL" id="SLN55150.1"/>
    </source>
</evidence>
<gene>
    <name evidence="1" type="ORF">PEL8287_02949</name>
</gene>
<dbReference type="OrthoDB" id="7854481at2"/>
<dbReference type="Proteomes" id="UP000193827">
    <property type="component" value="Unassembled WGS sequence"/>
</dbReference>
<accession>A0A1Y5T9A7</accession>
<dbReference type="EMBL" id="FWFL01000008">
    <property type="protein sequence ID" value="SLN55150.1"/>
    <property type="molecule type" value="Genomic_DNA"/>
</dbReference>
<keyword evidence="2" id="KW-1185">Reference proteome</keyword>